<evidence type="ECO:0000313" key="2">
    <source>
        <dbReference type="Proteomes" id="UP001567538"/>
    </source>
</evidence>
<reference evidence="1 2" key="1">
    <citation type="submission" date="2024-06" db="EMBL/GenBank/DDBJ databases">
        <title>A chromosome level genome sequence of Diviner's sage (Salvia divinorum).</title>
        <authorList>
            <person name="Ford S.A."/>
            <person name="Ro D.-K."/>
            <person name="Ness R.W."/>
            <person name="Phillips M.A."/>
        </authorList>
    </citation>
    <scope>NUCLEOTIDE SEQUENCE [LARGE SCALE GENOMIC DNA]</scope>
    <source>
        <strain evidence="1">SAF-2024a</strain>
        <tissue evidence="1">Leaf</tissue>
    </source>
</reference>
<keyword evidence="2" id="KW-1185">Reference proteome</keyword>
<dbReference type="EMBL" id="JBEAFC010000008">
    <property type="protein sequence ID" value="KAL1546834.1"/>
    <property type="molecule type" value="Genomic_DNA"/>
</dbReference>
<organism evidence="1 2">
    <name type="scientific">Salvia divinorum</name>
    <name type="common">Maria pastora</name>
    <name type="synonym">Diviner's sage</name>
    <dbReference type="NCBI Taxonomy" id="28513"/>
    <lineage>
        <taxon>Eukaryota</taxon>
        <taxon>Viridiplantae</taxon>
        <taxon>Streptophyta</taxon>
        <taxon>Embryophyta</taxon>
        <taxon>Tracheophyta</taxon>
        <taxon>Spermatophyta</taxon>
        <taxon>Magnoliopsida</taxon>
        <taxon>eudicotyledons</taxon>
        <taxon>Gunneridae</taxon>
        <taxon>Pentapetalae</taxon>
        <taxon>asterids</taxon>
        <taxon>lamiids</taxon>
        <taxon>Lamiales</taxon>
        <taxon>Lamiaceae</taxon>
        <taxon>Nepetoideae</taxon>
        <taxon>Mentheae</taxon>
        <taxon>Salviinae</taxon>
        <taxon>Salvia</taxon>
        <taxon>Salvia subgen. Calosphace</taxon>
    </lineage>
</organism>
<name>A0ABD1GUW8_SALDI</name>
<sequence length="74" mass="8124">MEGGGGGGGGGVVVLGWNDEVSLLKEDCNTVNLSWLWGYHRVEDVGNGAFWNLVRRTELVNIVCFLLMEQQNTL</sequence>
<protein>
    <submittedName>
        <fullName evidence="1">Uncharacterized protein</fullName>
    </submittedName>
</protein>
<dbReference type="Proteomes" id="UP001567538">
    <property type="component" value="Unassembled WGS sequence"/>
</dbReference>
<proteinExistence type="predicted"/>
<accession>A0ABD1GUW8</accession>
<dbReference type="AlphaFoldDB" id="A0ABD1GUW8"/>
<evidence type="ECO:0000313" key="1">
    <source>
        <dbReference type="EMBL" id="KAL1546834.1"/>
    </source>
</evidence>
<comment type="caution">
    <text evidence="1">The sequence shown here is derived from an EMBL/GenBank/DDBJ whole genome shotgun (WGS) entry which is preliminary data.</text>
</comment>
<gene>
    <name evidence="1" type="ORF">AAHA92_23380</name>
</gene>